<reference evidence="2" key="1">
    <citation type="submission" date="2025-08" db="UniProtKB">
        <authorList>
            <consortium name="RefSeq"/>
        </authorList>
    </citation>
    <scope>IDENTIFICATION</scope>
    <source>
        <tissue evidence="2">Muscle</tissue>
    </source>
</reference>
<gene>
    <name evidence="2" type="primary">LOC122139458</name>
</gene>
<dbReference type="RefSeq" id="XP_042593278.1">
    <property type="nucleotide sequence ID" value="XM_042737344.1"/>
</dbReference>
<dbReference type="InterPro" id="IPR000219">
    <property type="entry name" value="DH_dom"/>
</dbReference>
<dbReference type="GO" id="GO:0005085">
    <property type="term" value="F:guanyl-nucleotide exchange factor activity"/>
    <property type="evidence" value="ECO:0007669"/>
    <property type="project" value="InterPro"/>
</dbReference>
<feature type="domain" description="DH" evidence="1">
    <location>
        <begin position="172"/>
        <end position="345"/>
    </location>
</feature>
<dbReference type="Pfam" id="PF00621">
    <property type="entry name" value="RhoGEF"/>
    <property type="match status" value="1"/>
</dbReference>
<dbReference type="PANTHER" id="PTHR46944:SF1">
    <property type="entry name" value="RHO GUANINE NUCLEOTIDE EXCHANGE FACTOR 33"/>
    <property type="match status" value="1"/>
</dbReference>
<dbReference type="KEGG" id="ccar:122139458"/>
<organism evidence="2">
    <name type="scientific">Cyprinus carpio</name>
    <name type="common">Common carp</name>
    <dbReference type="NCBI Taxonomy" id="7962"/>
    <lineage>
        <taxon>Eukaryota</taxon>
        <taxon>Metazoa</taxon>
        <taxon>Chordata</taxon>
        <taxon>Craniata</taxon>
        <taxon>Vertebrata</taxon>
        <taxon>Euteleostomi</taxon>
        <taxon>Actinopterygii</taxon>
        <taxon>Neopterygii</taxon>
        <taxon>Teleostei</taxon>
        <taxon>Ostariophysi</taxon>
        <taxon>Cypriniformes</taxon>
        <taxon>Cyprinidae</taxon>
        <taxon>Cyprininae</taxon>
        <taxon>Cyprinus</taxon>
    </lineage>
</organism>
<dbReference type="GeneID" id="122139458"/>
<dbReference type="PANTHER" id="PTHR46944">
    <property type="entry name" value="RHO GUANINE NUCLEOTIDE EXCHANGE FACTOR 33"/>
    <property type="match status" value="1"/>
</dbReference>
<protein>
    <submittedName>
        <fullName evidence="2">Uncharacterized protein LOC122139458 isoform X1</fullName>
    </submittedName>
</protein>
<evidence type="ECO:0000313" key="2">
    <source>
        <dbReference type="RefSeq" id="XP_042593278.1"/>
    </source>
</evidence>
<evidence type="ECO:0000259" key="1">
    <source>
        <dbReference type="PROSITE" id="PS50010"/>
    </source>
</evidence>
<name>A0A9Q9X131_CYPCA</name>
<accession>A0A9Q9X131</accession>
<sequence>MKSHEKELEREISKVQGMVCELRAGFSRALLELNQIQQGDTELQSQLEDTRHGCNKRALHLESLVLSLKEELEEVRCQFRQLCETQDRIPAENPGIENACVDLCMCECSNGVDDSSGQSNGAAEAPPLSPVGGDFLIHCYLQGLQVWQWTRQNTGADSLSCHVTHSCLRRGRRRGVVEMLLRSERDYVSSLNQLYEKYKSAEQNVAFVKHIDQMLQRHLLFRNTLEERLTMDERSCAAGDAFLNLTGQNNKSFSDAYLGYVASLGTLLRTEICTTSPHSNSQNLQAEKESFRLLSLVFAPVSRIHTYLNIIQALLRSCGAGHADRCSLQESERVLWDLCTSCHMTLAKAGPCEEGVGPEQGLRSRCCAESPDCGPSAFTKYCANINADTASVTAGAGIDSTVHQRKCCRVGISQTLPRPSGILR</sequence>
<dbReference type="PROSITE" id="PS50010">
    <property type="entry name" value="DH_2"/>
    <property type="match status" value="1"/>
</dbReference>
<dbReference type="InterPro" id="IPR042849">
    <property type="entry name" value="ARHGEF33"/>
</dbReference>
<dbReference type="OrthoDB" id="8828665at2759"/>
<dbReference type="Proteomes" id="UP001155660">
    <property type="component" value="Chromosome B13"/>
</dbReference>
<dbReference type="AlphaFoldDB" id="A0A9Q9X131"/>
<proteinExistence type="predicted"/>